<name>A0A9N9K6U5_9GLOM</name>
<gene>
    <name evidence="2" type="ORF">CPELLU_LOCUS18847</name>
</gene>
<dbReference type="GO" id="GO:0016104">
    <property type="term" value="P:triterpenoid biosynthetic process"/>
    <property type="evidence" value="ECO:0007669"/>
    <property type="project" value="InterPro"/>
</dbReference>
<dbReference type="GO" id="GO:0000250">
    <property type="term" value="F:lanosterol synthase activity"/>
    <property type="evidence" value="ECO:0007669"/>
    <property type="project" value="TreeGrafter"/>
</dbReference>
<keyword evidence="3" id="KW-1185">Reference proteome</keyword>
<dbReference type="PANTHER" id="PTHR11764">
    <property type="entry name" value="TERPENE CYCLASE/MUTASE FAMILY MEMBER"/>
    <property type="match status" value="1"/>
</dbReference>
<dbReference type="InterPro" id="IPR008930">
    <property type="entry name" value="Terpenoid_cyclase/PrenylTrfase"/>
</dbReference>
<proteinExistence type="inferred from homology"/>
<evidence type="ECO:0000313" key="2">
    <source>
        <dbReference type="EMBL" id="CAG8812933.1"/>
    </source>
</evidence>
<dbReference type="OrthoDB" id="21502at2759"/>
<protein>
    <submittedName>
        <fullName evidence="2">19039_t:CDS:1</fullName>
    </submittedName>
</protein>
<dbReference type="SUPFAM" id="SSF48239">
    <property type="entry name" value="Terpenoid cyclases/Protein prenyltransferases"/>
    <property type="match status" value="1"/>
</dbReference>
<reference evidence="2" key="1">
    <citation type="submission" date="2021-06" db="EMBL/GenBank/DDBJ databases">
        <authorList>
            <person name="Kallberg Y."/>
            <person name="Tangrot J."/>
            <person name="Rosling A."/>
        </authorList>
    </citation>
    <scope>NUCLEOTIDE SEQUENCE</scope>
    <source>
        <strain evidence="2">FL966</strain>
    </source>
</reference>
<dbReference type="Gene3D" id="1.50.10.20">
    <property type="match status" value="1"/>
</dbReference>
<dbReference type="AlphaFoldDB" id="A0A9N9K6U5"/>
<accession>A0A9N9K6U5</accession>
<evidence type="ECO:0000313" key="3">
    <source>
        <dbReference type="Proteomes" id="UP000789759"/>
    </source>
</evidence>
<evidence type="ECO:0000256" key="1">
    <source>
        <dbReference type="ARBA" id="ARBA00009755"/>
    </source>
</evidence>
<organism evidence="2 3">
    <name type="scientific">Cetraspora pellucida</name>
    <dbReference type="NCBI Taxonomy" id="1433469"/>
    <lineage>
        <taxon>Eukaryota</taxon>
        <taxon>Fungi</taxon>
        <taxon>Fungi incertae sedis</taxon>
        <taxon>Mucoromycota</taxon>
        <taxon>Glomeromycotina</taxon>
        <taxon>Glomeromycetes</taxon>
        <taxon>Diversisporales</taxon>
        <taxon>Gigasporaceae</taxon>
        <taxon>Cetraspora</taxon>
    </lineage>
</organism>
<comment type="similarity">
    <text evidence="1">Belongs to the terpene cyclase/mutase family.</text>
</comment>
<dbReference type="GO" id="GO:0006696">
    <property type="term" value="P:ergosterol biosynthetic process"/>
    <property type="evidence" value="ECO:0007669"/>
    <property type="project" value="TreeGrafter"/>
</dbReference>
<dbReference type="Proteomes" id="UP000789759">
    <property type="component" value="Unassembled WGS sequence"/>
</dbReference>
<dbReference type="PANTHER" id="PTHR11764:SF20">
    <property type="entry name" value="LANOSTEROL SYNTHASE"/>
    <property type="match status" value="1"/>
</dbReference>
<dbReference type="GO" id="GO:0005811">
    <property type="term" value="C:lipid droplet"/>
    <property type="evidence" value="ECO:0007669"/>
    <property type="project" value="InterPro"/>
</dbReference>
<dbReference type="EMBL" id="CAJVQA010040332">
    <property type="protein sequence ID" value="CAG8812933.1"/>
    <property type="molecule type" value="Genomic_DNA"/>
</dbReference>
<feature type="non-terminal residue" evidence="2">
    <location>
        <position position="122"/>
    </location>
</feature>
<dbReference type="InterPro" id="IPR018333">
    <property type="entry name" value="Squalene_cyclase"/>
</dbReference>
<comment type="caution">
    <text evidence="2">The sequence shown here is derived from an EMBL/GenBank/DDBJ whole genome shotgun (WGS) entry which is preliminary data.</text>
</comment>
<sequence length="122" mass="13781">MTNKANSVNGEWRLQIEHVMLYILGLDPDYLIIVKSRATLHKLGGMDGTQVWDTVLTVIAVNEARLAEDSSNHQSIVNALDFLDDAQIKKNSKDPERCYHENLLGAWSFSTHQEGYYIADCT</sequence>